<dbReference type="InterPro" id="IPR045121">
    <property type="entry name" value="CoAse"/>
</dbReference>
<evidence type="ECO:0000259" key="7">
    <source>
        <dbReference type="PROSITE" id="PS51462"/>
    </source>
</evidence>
<name>A0A6J7DGP5_9ZZZZ</name>
<accession>A0A6J7DGP5</accession>
<dbReference type="GO" id="GO:0046872">
    <property type="term" value="F:metal ion binding"/>
    <property type="evidence" value="ECO:0007669"/>
    <property type="project" value="UniProtKB-KW"/>
</dbReference>
<dbReference type="PANTHER" id="PTHR12992:SF11">
    <property type="entry name" value="MITOCHONDRIAL COENZYME A DIPHOSPHATASE NUDT8"/>
    <property type="match status" value="1"/>
</dbReference>
<dbReference type="GO" id="GO:0010945">
    <property type="term" value="F:coenzyme A diphosphatase activity"/>
    <property type="evidence" value="ECO:0007669"/>
    <property type="project" value="InterPro"/>
</dbReference>
<feature type="domain" description="Nudix hydrolase" evidence="7">
    <location>
        <begin position="57"/>
        <end position="197"/>
    </location>
</feature>
<dbReference type="InterPro" id="IPR015797">
    <property type="entry name" value="NUDIX_hydrolase-like_dom_sf"/>
</dbReference>
<dbReference type="PROSITE" id="PS51462">
    <property type="entry name" value="NUDIX"/>
    <property type="match status" value="1"/>
</dbReference>
<dbReference type="Gene3D" id="3.90.79.10">
    <property type="entry name" value="Nucleoside Triphosphate Pyrophosphohydrolase"/>
    <property type="match status" value="1"/>
</dbReference>
<proteinExistence type="predicted"/>
<evidence type="ECO:0000256" key="5">
    <source>
        <dbReference type="ARBA" id="ARBA00022842"/>
    </source>
</evidence>
<evidence type="ECO:0000256" key="1">
    <source>
        <dbReference type="ARBA" id="ARBA00001936"/>
    </source>
</evidence>
<evidence type="ECO:0000256" key="2">
    <source>
        <dbReference type="ARBA" id="ARBA00001946"/>
    </source>
</evidence>
<sequence>MSDIELLQSRTSGALSYVLPRNSSTMESLPSWLDPLVDCVHGVKVRDLTRFPPPAQGGRPSSVLILFGETDSQPDLLLIERAHQMRSHSGQPAFPGGAVDETDSGVVSAALREAVEETGLDVSGVRPFALLPDLFVPPSGFVVTPVLAWWQVPSPVGVVDPGEVAAVMRVPLAELIDPTHRVRVRHPSGYVGAGFTVADLIIWGFTGGLIDRLIALAGWEEPWDQSRIVDVDERLEVFDQGPTA</sequence>
<dbReference type="PANTHER" id="PTHR12992">
    <property type="entry name" value="NUDIX HYDROLASE"/>
    <property type="match status" value="1"/>
</dbReference>
<gene>
    <name evidence="8" type="ORF">UFOPK3401_00680</name>
</gene>
<dbReference type="SUPFAM" id="SSF55811">
    <property type="entry name" value="Nudix"/>
    <property type="match status" value="1"/>
</dbReference>
<keyword evidence="3" id="KW-0479">Metal-binding</keyword>
<dbReference type="AlphaFoldDB" id="A0A6J7DGP5"/>
<keyword evidence="5" id="KW-0460">Magnesium</keyword>
<protein>
    <submittedName>
        <fullName evidence="8">Unannotated protein</fullName>
    </submittedName>
</protein>
<evidence type="ECO:0000256" key="3">
    <source>
        <dbReference type="ARBA" id="ARBA00022723"/>
    </source>
</evidence>
<dbReference type="EMBL" id="CAFBLM010000023">
    <property type="protein sequence ID" value="CAB4868770.1"/>
    <property type="molecule type" value="Genomic_DNA"/>
</dbReference>
<keyword evidence="4" id="KW-0378">Hydrolase</keyword>
<organism evidence="8">
    <name type="scientific">freshwater metagenome</name>
    <dbReference type="NCBI Taxonomy" id="449393"/>
    <lineage>
        <taxon>unclassified sequences</taxon>
        <taxon>metagenomes</taxon>
        <taxon>ecological metagenomes</taxon>
    </lineage>
</organism>
<reference evidence="8" key="1">
    <citation type="submission" date="2020-05" db="EMBL/GenBank/DDBJ databases">
        <authorList>
            <person name="Chiriac C."/>
            <person name="Salcher M."/>
            <person name="Ghai R."/>
            <person name="Kavagutti S V."/>
        </authorList>
    </citation>
    <scope>NUCLEOTIDE SEQUENCE</scope>
</reference>
<evidence type="ECO:0000256" key="6">
    <source>
        <dbReference type="ARBA" id="ARBA00023211"/>
    </source>
</evidence>
<dbReference type="InterPro" id="IPR000086">
    <property type="entry name" value="NUDIX_hydrolase_dom"/>
</dbReference>
<comment type="cofactor">
    <cofactor evidence="2">
        <name>Mg(2+)</name>
        <dbReference type="ChEBI" id="CHEBI:18420"/>
    </cofactor>
</comment>
<keyword evidence="6" id="KW-0464">Manganese</keyword>
<evidence type="ECO:0000256" key="4">
    <source>
        <dbReference type="ARBA" id="ARBA00022801"/>
    </source>
</evidence>
<dbReference type="CDD" id="cd03426">
    <property type="entry name" value="NUDIX_CoAse_Nudt7"/>
    <property type="match status" value="1"/>
</dbReference>
<evidence type="ECO:0000313" key="8">
    <source>
        <dbReference type="EMBL" id="CAB4868770.1"/>
    </source>
</evidence>
<comment type="cofactor">
    <cofactor evidence="1">
        <name>Mn(2+)</name>
        <dbReference type="ChEBI" id="CHEBI:29035"/>
    </cofactor>
</comment>
<dbReference type="Pfam" id="PF00293">
    <property type="entry name" value="NUDIX"/>
    <property type="match status" value="1"/>
</dbReference>